<sequence>MSRMLIYNQQQSAAPWLEKSKTCSEASSSSSSSSSRDSRQQQQQQEDGKQDNDRQKVKAKDGGGSGTQIEKKHPLVQYVNSLHGGSTGTA</sequence>
<protein>
    <submittedName>
        <fullName evidence="1">Uncharacterized protein</fullName>
    </submittedName>
</protein>
<name>A0ACC1R0X5_9HYPO</name>
<keyword evidence="2" id="KW-1185">Reference proteome</keyword>
<comment type="caution">
    <text evidence="1">The sequence shown here is derived from an EMBL/GenBank/DDBJ whole genome shotgun (WGS) entry which is preliminary data.</text>
</comment>
<gene>
    <name evidence="1" type="ORF">NLG97_g2670</name>
</gene>
<evidence type="ECO:0000313" key="2">
    <source>
        <dbReference type="Proteomes" id="UP001148737"/>
    </source>
</evidence>
<proteinExistence type="predicted"/>
<reference evidence="1" key="1">
    <citation type="submission" date="2022-07" db="EMBL/GenBank/DDBJ databases">
        <title>Genome Sequence of Lecanicillium saksenae.</title>
        <authorList>
            <person name="Buettner E."/>
        </authorList>
    </citation>
    <scope>NUCLEOTIDE SEQUENCE</scope>
    <source>
        <strain evidence="1">VT-O1</strain>
    </source>
</reference>
<organism evidence="1 2">
    <name type="scientific">Lecanicillium saksenae</name>
    <dbReference type="NCBI Taxonomy" id="468837"/>
    <lineage>
        <taxon>Eukaryota</taxon>
        <taxon>Fungi</taxon>
        <taxon>Dikarya</taxon>
        <taxon>Ascomycota</taxon>
        <taxon>Pezizomycotina</taxon>
        <taxon>Sordariomycetes</taxon>
        <taxon>Hypocreomycetidae</taxon>
        <taxon>Hypocreales</taxon>
        <taxon>Cordycipitaceae</taxon>
        <taxon>Lecanicillium</taxon>
    </lineage>
</organism>
<accession>A0ACC1R0X5</accession>
<dbReference type="EMBL" id="JANAKD010000191">
    <property type="protein sequence ID" value="KAJ3496421.1"/>
    <property type="molecule type" value="Genomic_DNA"/>
</dbReference>
<evidence type="ECO:0000313" key="1">
    <source>
        <dbReference type="EMBL" id="KAJ3496421.1"/>
    </source>
</evidence>
<dbReference type="Proteomes" id="UP001148737">
    <property type="component" value="Unassembled WGS sequence"/>
</dbReference>